<feature type="transmembrane region" description="Helical" evidence="6">
    <location>
        <begin position="7"/>
        <end position="25"/>
    </location>
</feature>
<evidence type="ECO:0000259" key="8">
    <source>
        <dbReference type="Pfam" id="PF02927"/>
    </source>
</evidence>
<evidence type="ECO:0000256" key="4">
    <source>
        <dbReference type="ARBA" id="ARBA00023295"/>
    </source>
</evidence>
<evidence type="ECO:0000313" key="9">
    <source>
        <dbReference type="EMBL" id="MCC0175385.1"/>
    </source>
</evidence>
<keyword evidence="3" id="KW-0119">Carbohydrate metabolism</keyword>
<dbReference type="InterPro" id="IPR014756">
    <property type="entry name" value="Ig_E-set"/>
</dbReference>
<evidence type="ECO:0000256" key="6">
    <source>
        <dbReference type="SAM" id="Phobius"/>
    </source>
</evidence>
<dbReference type="AlphaFoldDB" id="A0A964BP87"/>
<dbReference type="InterPro" id="IPR012341">
    <property type="entry name" value="6hp_glycosidase-like_sf"/>
</dbReference>
<accession>A0A964BP87</accession>
<keyword evidence="10" id="KW-1185">Reference proteome</keyword>
<reference evidence="9" key="1">
    <citation type="journal article" date="2021" name="Antonie Van Leeuwenhoek">
        <title>Draft genome and description of Waterburya agarophytonicola gen. nov. sp. nov. (Pleurocapsales, Cyanobacteria): a seaweed symbiont.</title>
        <authorList>
            <person name="Bonthond G."/>
            <person name="Shalygin S."/>
            <person name="Bayer T."/>
            <person name="Weinberger F."/>
        </authorList>
    </citation>
    <scope>NUCLEOTIDE SEQUENCE</scope>
    <source>
        <strain evidence="9">KI4</strain>
    </source>
</reference>
<feature type="domain" description="Cellulase Ig-like" evidence="8">
    <location>
        <begin position="41"/>
        <end position="126"/>
    </location>
</feature>
<gene>
    <name evidence="9" type="ORF">I4641_00120</name>
</gene>
<dbReference type="GO" id="GO:0000272">
    <property type="term" value="P:polysaccharide catabolic process"/>
    <property type="evidence" value="ECO:0007669"/>
    <property type="project" value="UniProtKB-KW"/>
</dbReference>
<evidence type="ECO:0000256" key="3">
    <source>
        <dbReference type="ARBA" id="ARBA00023277"/>
    </source>
</evidence>
<dbReference type="PANTHER" id="PTHR22298">
    <property type="entry name" value="ENDO-1,4-BETA-GLUCANASE"/>
    <property type="match status" value="1"/>
</dbReference>
<dbReference type="Pfam" id="PF02927">
    <property type="entry name" value="CelD_N"/>
    <property type="match status" value="1"/>
</dbReference>
<dbReference type="EMBL" id="JADWDC010000001">
    <property type="protein sequence ID" value="MCC0175385.1"/>
    <property type="molecule type" value="Genomic_DNA"/>
</dbReference>
<dbReference type="SUPFAM" id="SSF48208">
    <property type="entry name" value="Six-hairpin glycosidases"/>
    <property type="match status" value="1"/>
</dbReference>
<dbReference type="InterPro" id="IPR004197">
    <property type="entry name" value="Cellulase_Ig-like"/>
</dbReference>
<keyword evidence="2 9" id="KW-0378">Hydrolase</keyword>
<dbReference type="InterPro" id="IPR001701">
    <property type="entry name" value="Glyco_hydro_9"/>
</dbReference>
<evidence type="ECO:0000259" key="7">
    <source>
        <dbReference type="Pfam" id="PF00759"/>
    </source>
</evidence>
<dbReference type="CDD" id="cd02850">
    <property type="entry name" value="E_set_Cellulase_N"/>
    <property type="match status" value="1"/>
</dbReference>
<dbReference type="InterPro" id="IPR008928">
    <property type="entry name" value="6-hairpin_glycosidase_sf"/>
</dbReference>
<keyword evidence="5" id="KW-0624">Polysaccharide degradation</keyword>
<feature type="domain" description="Glycoside hydrolase family 9" evidence="7">
    <location>
        <begin position="139"/>
        <end position="577"/>
    </location>
</feature>
<organism evidence="9 10">
    <name type="scientific">Waterburya agarophytonicola KI4</name>
    <dbReference type="NCBI Taxonomy" id="2874699"/>
    <lineage>
        <taxon>Bacteria</taxon>
        <taxon>Bacillati</taxon>
        <taxon>Cyanobacteriota</taxon>
        <taxon>Cyanophyceae</taxon>
        <taxon>Pleurocapsales</taxon>
        <taxon>Hyellaceae</taxon>
        <taxon>Waterburya</taxon>
        <taxon>Waterburya agarophytonicola</taxon>
    </lineage>
</organism>
<dbReference type="Gene3D" id="2.60.40.10">
    <property type="entry name" value="Immunoglobulins"/>
    <property type="match status" value="1"/>
</dbReference>
<dbReference type="InterPro" id="IPR013783">
    <property type="entry name" value="Ig-like_fold"/>
</dbReference>
<keyword evidence="4" id="KW-0326">Glycosidase</keyword>
<dbReference type="Proteomes" id="UP000729733">
    <property type="component" value="Unassembled WGS sequence"/>
</dbReference>
<evidence type="ECO:0000256" key="1">
    <source>
        <dbReference type="ARBA" id="ARBA00007072"/>
    </source>
</evidence>
<dbReference type="Pfam" id="PF00759">
    <property type="entry name" value="Glyco_hydro_9"/>
    <property type="match status" value="1"/>
</dbReference>
<comment type="similarity">
    <text evidence="1">Belongs to the glycosyl hydrolase 9 (cellulase E) family.</text>
</comment>
<evidence type="ECO:0000256" key="2">
    <source>
        <dbReference type="ARBA" id="ARBA00022801"/>
    </source>
</evidence>
<keyword evidence="6" id="KW-0472">Membrane</keyword>
<dbReference type="GO" id="GO:0008810">
    <property type="term" value="F:cellulase activity"/>
    <property type="evidence" value="ECO:0007669"/>
    <property type="project" value="InterPro"/>
</dbReference>
<proteinExistence type="inferred from homology"/>
<dbReference type="RefSeq" id="WP_229638385.1">
    <property type="nucleotide sequence ID" value="NZ_JADWDC010000001.1"/>
</dbReference>
<dbReference type="SUPFAM" id="SSF81296">
    <property type="entry name" value="E set domains"/>
    <property type="match status" value="1"/>
</dbReference>
<keyword evidence="6" id="KW-1133">Transmembrane helix</keyword>
<evidence type="ECO:0000313" key="10">
    <source>
        <dbReference type="Proteomes" id="UP000729733"/>
    </source>
</evidence>
<dbReference type="Gene3D" id="1.50.10.10">
    <property type="match status" value="1"/>
</dbReference>
<name>A0A964BP87_9CYAN</name>
<evidence type="ECO:0000256" key="5">
    <source>
        <dbReference type="ARBA" id="ARBA00023326"/>
    </source>
</evidence>
<protein>
    <submittedName>
        <fullName evidence="9">Glycoside hydrolase family 9 protein</fullName>
    </submittedName>
</protein>
<keyword evidence="6" id="KW-0812">Transmembrane</keyword>
<comment type="caution">
    <text evidence="9">The sequence shown here is derived from an EMBL/GenBank/DDBJ whole genome shotgun (WGS) entry which is preliminary data.</text>
</comment>
<sequence>MKFRWNNYLLPIVVGVILFGILFSLDSDVETLLQGRIPNKKPGIVVNQVGYLPQWQKKAFFRHNTGLDSQVKLQNTTQLIDRDTNKEIATFSLTPETIDRDSADGISTIDFSEISQQGNYYLRNGKFKSVPFAIGTDIYRDPLIKLLRSYYLQRCGVAIDDPVSGISHPPCHVRDGILANGDEPTKIDGVGGWHDGGSYNKYVATTTVSIGRLLTLYEENPNLFPDSQLNIPESGNGRSDLLDEMEFGLNWLLKMQRADGAVYRKVAGATWALNLAPDEDIQPRYVYGISTPETAKFAAVMAIASRNFELIDRELADKYLTSAKLAWEYLQNQPQMQVDWKAEDDLGSDKYLASQFNTEKSLTTDIDDRLWAAAELYITTGKDNFANYFSDNLDKVEYDVFEWKNPVSLGAIDYLRQKRQPVSTETISQIETKVKQQADRILEIVNQNPYNIASDRFIWGSNRTVAESGIALIYAYRITDNTQYLNGAIAQLDYLLGRNHFNQTFITDIGTNSVQNLSNLYTRAKQIKIPGVVVSGANATAQDSKVYKDKGHLSYSDDELSYATNGNATDYNAAVISLIVNLLEN</sequence>